<evidence type="ECO:0000256" key="3">
    <source>
        <dbReference type="ARBA" id="ARBA00024020"/>
    </source>
</evidence>
<comment type="similarity">
    <text evidence="3">Belongs to the TTC27 family.</text>
</comment>
<name>A0AAD3NHU8_LATJO</name>
<protein>
    <recommendedName>
        <fullName evidence="4">Tetratricopeptide repeat protein 27</fullName>
    </recommendedName>
</protein>
<dbReference type="Proteomes" id="UP001279410">
    <property type="component" value="Unassembled WGS sequence"/>
</dbReference>
<keyword evidence="1" id="KW-0677">Repeat</keyword>
<dbReference type="SUPFAM" id="SSF48452">
    <property type="entry name" value="TPR-like"/>
    <property type="match status" value="1"/>
</dbReference>
<reference evidence="5" key="1">
    <citation type="submission" date="2022-08" db="EMBL/GenBank/DDBJ databases">
        <title>Genome sequencing of akame (Lates japonicus).</title>
        <authorList>
            <person name="Hashiguchi Y."/>
            <person name="Takahashi H."/>
        </authorList>
    </citation>
    <scope>NUCLEOTIDE SEQUENCE</scope>
    <source>
        <strain evidence="5">Kochi</strain>
    </source>
</reference>
<dbReference type="PANTHER" id="PTHR16193">
    <property type="entry name" value="TETRATRICOPEPTIDE REPEAT PROTEIN 27"/>
    <property type="match status" value="1"/>
</dbReference>
<evidence type="ECO:0000256" key="1">
    <source>
        <dbReference type="ARBA" id="ARBA00022737"/>
    </source>
</evidence>
<organism evidence="5 6">
    <name type="scientific">Lates japonicus</name>
    <name type="common">Japanese lates</name>
    <dbReference type="NCBI Taxonomy" id="270547"/>
    <lineage>
        <taxon>Eukaryota</taxon>
        <taxon>Metazoa</taxon>
        <taxon>Chordata</taxon>
        <taxon>Craniata</taxon>
        <taxon>Vertebrata</taxon>
        <taxon>Euteleostomi</taxon>
        <taxon>Actinopterygii</taxon>
        <taxon>Neopterygii</taxon>
        <taxon>Teleostei</taxon>
        <taxon>Neoteleostei</taxon>
        <taxon>Acanthomorphata</taxon>
        <taxon>Carangaria</taxon>
        <taxon>Carangaria incertae sedis</taxon>
        <taxon>Centropomidae</taxon>
        <taxon>Lates</taxon>
    </lineage>
</organism>
<dbReference type="InterPro" id="IPR011990">
    <property type="entry name" value="TPR-like_helical_dom_sf"/>
</dbReference>
<proteinExistence type="inferred from homology"/>
<keyword evidence="2" id="KW-0802">TPR repeat</keyword>
<evidence type="ECO:0000313" key="6">
    <source>
        <dbReference type="Proteomes" id="UP001279410"/>
    </source>
</evidence>
<dbReference type="InterPro" id="IPR044244">
    <property type="entry name" value="TTC27/Emw1"/>
</dbReference>
<keyword evidence="6" id="KW-1185">Reference proteome</keyword>
<dbReference type="Gene3D" id="1.25.40.10">
    <property type="entry name" value="Tetratricopeptide repeat domain"/>
    <property type="match status" value="1"/>
</dbReference>
<dbReference type="AlphaFoldDB" id="A0AAD3NHU8"/>
<evidence type="ECO:0000256" key="4">
    <source>
        <dbReference type="ARBA" id="ARBA00024124"/>
    </source>
</evidence>
<dbReference type="EMBL" id="BRZM01001237">
    <property type="protein sequence ID" value="GLD72803.1"/>
    <property type="molecule type" value="Genomic_DNA"/>
</dbReference>
<evidence type="ECO:0000256" key="2">
    <source>
        <dbReference type="ARBA" id="ARBA00022803"/>
    </source>
</evidence>
<dbReference type="PANTHER" id="PTHR16193:SF0">
    <property type="entry name" value="TETRATRICOPEPTIDE REPEAT PROTEIN 27"/>
    <property type="match status" value="1"/>
</dbReference>
<accession>A0AAD3NHU8</accession>
<gene>
    <name evidence="5" type="ORF">AKAME5_002412800</name>
</gene>
<comment type="caution">
    <text evidence="5">The sequence shown here is derived from an EMBL/GenBank/DDBJ whole genome shotgun (WGS) entry which is preliminary data.</text>
</comment>
<sequence length="207" mass="23674">MMQTQAIVDHFEDKNCPVTERLKVFYCCQAPPRWTVQAEEIVRRELEKKETPSLYCLLGDILRDHQYYDRAWELSGKRSARAMRSKALLHLRKKEFQQCVDCFEQSLKINTMQLGVWFSLGCAYFALEGYEGAARAFQSRLVPHPAGPGLAAEVSGELYVIRVRLPCRAVTRRDRADSQPAVRSGRTRPGLEHIQPPEAALALLLLR</sequence>
<evidence type="ECO:0000313" key="5">
    <source>
        <dbReference type="EMBL" id="GLD72803.1"/>
    </source>
</evidence>